<accession>A0A6J7H0D2</accession>
<organism evidence="1">
    <name type="scientific">freshwater metagenome</name>
    <dbReference type="NCBI Taxonomy" id="449393"/>
    <lineage>
        <taxon>unclassified sequences</taxon>
        <taxon>metagenomes</taxon>
        <taxon>ecological metagenomes</taxon>
    </lineage>
</organism>
<reference evidence="1" key="1">
    <citation type="submission" date="2020-05" db="EMBL/GenBank/DDBJ databases">
        <authorList>
            <person name="Chiriac C."/>
            <person name="Salcher M."/>
            <person name="Ghai R."/>
            <person name="Kavagutti S V."/>
        </authorList>
    </citation>
    <scope>NUCLEOTIDE SEQUENCE</scope>
</reference>
<name>A0A6J7H0D2_9ZZZZ</name>
<dbReference type="PANTHER" id="PTHR34071">
    <property type="entry name" value="5-NITROIMIDAZOLE ANTIBIOTICS RESISTANCE PROTEIN, NIMA-FAMILY-RELATED PROTEIN-RELATED"/>
    <property type="match status" value="1"/>
</dbReference>
<dbReference type="Gene3D" id="2.30.110.10">
    <property type="entry name" value="Electron Transport, Fmn-binding Protein, Chain A"/>
    <property type="match status" value="1"/>
</dbReference>
<dbReference type="SUPFAM" id="SSF50475">
    <property type="entry name" value="FMN-binding split barrel"/>
    <property type="match status" value="1"/>
</dbReference>
<evidence type="ECO:0000313" key="1">
    <source>
        <dbReference type="EMBL" id="CAB4912508.1"/>
    </source>
</evidence>
<gene>
    <name evidence="1" type="ORF">UFOPK3610_00901</name>
</gene>
<proteinExistence type="predicted"/>
<dbReference type="PANTHER" id="PTHR34071:SF2">
    <property type="entry name" value="FLAVIN-NUCLEOTIDE-BINDING PROTEIN"/>
    <property type="match status" value="1"/>
</dbReference>
<protein>
    <submittedName>
        <fullName evidence="1">Unannotated protein</fullName>
    </submittedName>
</protein>
<dbReference type="InterPro" id="IPR024747">
    <property type="entry name" value="Pyridox_Oxase-rel"/>
</dbReference>
<sequence length="215" mass="23304">MPDPGSTDRTRIRRLPELAITEQQSLYDVLDAGLVAHVAVLDGGLPYVVPVAYARSGAQVLFHGSSGSRLFTTLADGQPTCLTVTLLDGLVLARSAFESSMNYRSVMVLGSCVVVPESDKTDALRAITDHLLPGRWDSLRPVTRKELAATIVLSLALDECSVKIRTGGSDEPAEDQSWPVWAGVLPIRESFGEPRPMADLDPVIEVPDHVRKMSR</sequence>
<dbReference type="EMBL" id="CAFBMR010000029">
    <property type="protein sequence ID" value="CAB4912508.1"/>
    <property type="molecule type" value="Genomic_DNA"/>
</dbReference>
<dbReference type="AlphaFoldDB" id="A0A6J7H0D2"/>
<dbReference type="InterPro" id="IPR012349">
    <property type="entry name" value="Split_barrel_FMN-bd"/>
</dbReference>
<dbReference type="Pfam" id="PF12900">
    <property type="entry name" value="Pyridox_ox_2"/>
    <property type="match status" value="1"/>
</dbReference>